<name>A0A1Y1QBR2_9GAMM</name>
<dbReference type="Proteomes" id="UP000192491">
    <property type="component" value="Unassembled WGS sequence"/>
</dbReference>
<gene>
    <name evidence="1" type="ORF">BWK73_43650</name>
</gene>
<sequence>VYFWYKPLFKREPLKAPVDPNAVGYATQMAAYNAQDEILTQIASRFAYDQGHGAWNVKDLLISMTTSPLFRAKAGDLSAERQQVLADTGLARLLTPEELNAKIKSLTGTDWSPFRPENAWGSSMGQFYGGFDGGRLQSKPNTDMNSLMGNIPERMAIELSCNAVRMIFDSPRAGASCSHS</sequence>
<evidence type="ECO:0000313" key="1">
    <source>
        <dbReference type="EMBL" id="OQX02150.1"/>
    </source>
</evidence>
<accession>A0A1Y1QBR2</accession>
<protein>
    <submittedName>
        <fullName evidence="1">Uncharacterized protein</fullName>
    </submittedName>
</protein>
<comment type="caution">
    <text evidence="1">The sequence shown here is derived from an EMBL/GenBank/DDBJ whole genome shotgun (WGS) entry which is preliminary data.</text>
</comment>
<evidence type="ECO:0000313" key="2">
    <source>
        <dbReference type="Proteomes" id="UP000192491"/>
    </source>
</evidence>
<dbReference type="AlphaFoldDB" id="A0A1Y1QBR2"/>
<feature type="non-terminal residue" evidence="1">
    <location>
        <position position="1"/>
    </location>
</feature>
<organism evidence="1 2">
    <name type="scientific">Thiothrix lacustris</name>
    <dbReference type="NCBI Taxonomy" id="525917"/>
    <lineage>
        <taxon>Bacteria</taxon>
        <taxon>Pseudomonadati</taxon>
        <taxon>Pseudomonadota</taxon>
        <taxon>Gammaproteobacteria</taxon>
        <taxon>Thiotrichales</taxon>
        <taxon>Thiotrichaceae</taxon>
        <taxon>Thiothrix</taxon>
    </lineage>
</organism>
<proteinExistence type="predicted"/>
<dbReference type="EMBL" id="MTEJ01000513">
    <property type="protein sequence ID" value="OQX02150.1"/>
    <property type="molecule type" value="Genomic_DNA"/>
</dbReference>
<reference evidence="1 2" key="1">
    <citation type="submission" date="2017-01" db="EMBL/GenBank/DDBJ databases">
        <title>Novel large sulfur bacteria in the metagenomes of groundwater-fed chemosynthetic microbial mats in the Lake Huron basin.</title>
        <authorList>
            <person name="Sharrar A.M."/>
            <person name="Flood B.E."/>
            <person name="Bailey J.V."/>
            <person name="Jones D.S."/>
            <person name="Biddanda B."/>
            <person name="Ruberg S.A."/>
            <person name="Marcus D.N."/>
            <person name="Dick G.J."/>
        </authorList>
    </citation>
    <scope>NUCLEOTIDE SEQUENCE [LARGE SCALE GENOMIC DNA]</scope>
    <source>
        <strain evidence="1">A8</strain>
    </source>
</reference>